<protein>
    <submittedName>
        <fullName evidence="9">Alcohol dehydrogenase catalytic domain-containing protein</fullName>
    </submittedName>
</protein>
<dbReference type="Pfam" id="PF08240">
    <property type="entry name" value="ADH_N"/>
    <property type="match status" value="1"/>
</dbReference>
<proteinExistence type="inferred from homology"/>
<dbReference type="InterPro" id="IPR013154">
    <property type="entry name" value="ADH-like_N"/>
</dbReference>
<evidence type="ECO:0000256" key="1">
    <source>
        <dbReference type="ARBA" id="ARBA00001947"/>
    </source>
</evidence>
<accession>A0ABV6AU63</accession>
<dbReference type="Pfam" id="PF00107">
    <property type="entry name" value="ADH_zinc_N"/>
    <property type="match status" value="1"/>
</dbReference>
<evidence type="ECO:0000256" key="5">
    <source>
        <dbReference type="ARBA" id="ARBA00023002"/>
    </source>
</evidence>
<comment type="cofactor">
    <cofactor evidence="1">
        <name>Zn(2+)</name>
        <dbReference type="ChEBI" id="CHEBI:29105"/>
    </cofactor>
</comment>
<evidence type="ECO:0000313" key="10">
    <source>
        <dbReference type="Proteomes" id="UP001589733"/>
    </source>
</evidence>
<evidence type="ECO:0000259" key="7">
    <source>
        <dbReference type="Pfam" id="PF00107"/>
    </source>
</evidence>
<feature type="compositionally biased region" description="Polar residues" evidence="6">
    <location>
        <begin position="1"/>
        <end position="18"/>
    </location>
</feature>
<dbReference type="Gene3D" id="3.90.180.10">
    <property type="entry name" value="Medium-chain alcohol dehydrogenases, catalytic domain"/>
    <property type="match status" value="1"/>
</dbReference>
<evidence type="ECO:0000256" key="4">
    <source>
        <dbReference type="ARBA" id="ARBA00022833"/>
    </source>
</evidence>
<feature type="domain" description="Alcohol dehydrogenase-like N-terminal" evidence="8">
    <location>
        <begin position="41"/>
        <end position="159"/>
    </location>
</feature>
<dbReference type="PANTHER" id="PTHR43161">
    <property type="entry name" value="SORBITOL DEHYDROGENASE"/>
    <property type="match status" value="1"/>
</dbReference>
<evidence type="ECO:0000313" key="9">
    <source>
        <dbReference type="EMBL" id="MFB9991050.1"/>
    </source>
</evidence>
<dbReference type="InterPro" id="IPR013149">
    <property type="entry name" value="ADH-like_C"/>
</dbReference>
<dbReference type="EMBL" id="JBHLYR010000011">
    <property type="protein sequence ID" value="MFB9991050.1"/>
    <property type="molecule type" value="Genomic_DNA"/>
</dbReference>
<gene>
    <name evidence="9" type="ORF">ACFFLM_03510</name>
</gene>
<keyword evidence="10" id="KW-1185">Reference proteome</keyword>
<reference evidence="9 10" key="1">
    <citation type="submission" date="2024-09" db="EMBL/GenBank/DDBJ databases">
        <authorList>
            <person name="Sun Q."/>
            <person name="Mori K."/>
        </authorList>
    </citation>
    <scope>NUCLEOTIDE SEQUENCE [LARGE SCALE GENOMIC DNA]</scope>
    <source>
        <strain evidence="9 10">JCM 13503</strain>
    </source>
</reference>
<dbReference type="PANTHER" id="PTHR43161:SF9">
    <property type="entry name" value="SORBITOL DEHYDROGENASE"/>
    <property type="match status" value="1"/>
</dbReference>
<dbReference type="Gene3D" id="3.40.50.720">
    <property type="entry name" value="NAD(P)-binding Rossmann-like Domain"/>
    <property type="match status" value="1"/>
</dbReference>
<organism evidence="9 10">
    <name type="scientific">Deinococcus oregonensis</name>
    <dbReference type="NCBI Taxonomy" id="1805970"/>
    <lineage>
        <taxon>Bacteria</taxon>
        <taxon>Thermotogati</taxon>
        <taxon>Deinococcota</taxon>
        <taxon>Deinococci</taxon>
        <taxon>Deinococcales</taxon>
        <taxon>Deinococcaceae</taxon>
        <taxon>Deinococcus</taxon>
    </lineage>
</organism>
<dbReference type="RefSeq" id="WP_380005599.1">
    <property type="nucleotide sequence ID" value="NZ_JBHLYR010000011.1"/>
</dbReference>
<name>A0ABV6AU63_9DEIO</name>
<evidence type="ECO:0000256" key="6">
    <source>
        <dbReference type="SAM" id="MobiDB-lite"/>
    </source>
</evidence>
<evidence type="ECO:0000256" key="3">
    <source>
        <dbReference type="ARBA" id="ARBA00022723"/>
    </source>
</evidence>
<dbReference type="InterPro" id="IPR011032">
    <property type="entry name" value="GroES-like_sf"/>
</dbReference>
<evidence type="ECO:0000256" key="2">
    <source>
        <dbReference type="ARBA" id="ARBA00008072"/>
    </source>
</evidence>
<dbReference type="SUPFAM" id="SSF51735">
    <property type="entry name" value="NAD(P)-binding Rossmann-fold domains"/>
    <property type="match status" value="1"/>
</dbReference>
<keyword evidence="5" id="KW-0560">Oxidoreductase</keyword>
<evidence type="ECO:0000259" key="8">
    <source>
        <dbReference type="Pfam" id="PF08240"/>
    </source>
</evidence>
<comment type="similarity">
    <text evidence="2">Belongs to the zinc-containing alcohol dehydrogenase family.</text>
</comment>
<dbReference type="InterPro" id="IPR036291">
    <property type="entry name" value="NAD(P)-bd_dom_sf"/>
</dbReference>
<feature type="domain" description="Alcohol dehydrogenase-like C-terminal" evidence="7">
    <location>
        <begin position="197"/>
        <end position="316"/>
    </location>
</feature>
<keyword evidence="4" id="KW-0862">Zinc</keyword>
<keyword evidence="3" id="KW-0479">Metal-binding</keyword>
<comment type="caution">
    <text evidence="9">The sequence shown here is derived from an EMBL/GenBank/DDBJ whole genome shotgun (WGS) entry which is preliminary data.</text>
</comment>
<dbReference type="SUPFAM" id="SSF50129">
    <property type="entry name" value="GroES-like"/>
    <property type="match status" value="1"/>
</dbReference>
<sequence>MTTKLTQHSAAQTPSQTHDAAVLTAPGTFASVQRELAAPAPGEVTVRVRAVGVCGSDIHMYQDGRIGNTEILSPLVLGHEFMGEIVAAPEGYTDGEGQPLKAGMRVAVEPHVACGHCRACLEGHPNLCPDHTFMGVFPRDGALQTFLNVPAHNTFALPDQITDVGGAMLEPLGVALHALRLGHVRVGDRAAVVGAGPIGLLLVALLRLNGVTALHVTEPLTWRRELAAQLGATSTDSGFSAPHDSLYDVVFEAAWADASVQDAALLARPGARVVLVGIPGGDQMTVQHSLARRKGLSLIFARRMAHTYPAAIALVAGGLLDVDQLVSDVYPLAEVARAFERHAQYEPGVMKVMVTV</sequence>
<feature type="region of interest" description="Disordered" evidence="6">
    <location>
        <begin position="1"/>
        <end position="20"/>
    </location>
</feature>
<dbReference type="Proteomes" id="UP001589733">
    <property type="component" value="Unassembled WGS sequence"/>
</dbReference>